<proteinExistence type="predicted"/>
<name>A0A1H8KTJ1_9BURK</name>
<gene>
    <name evidence="1" type="ORF">SAMN02745977_02457</name>
</gene>
<keyword evidence="2" id="KW-1185">Reference proteome</keyword>
<dbReference type="RefSeq" id="WP_091818355.1">
    <property type="nucleotide sequence ID" value="NZ_FOCW01000013.1"/>
</dbReference>
<protein>
    <submittedName>
        <fullName evidence="1">Uncharacterized protein</fullName>
    </submittedName>
</protein>
<reference evidence="1 2" key="1">
    <citation type="submission" date="2016-10" db="EMBL/GenBank/DDBJ databases">
        <authorList>
            <person name="de Groot N.N."/>
        </authorList>
    </citation>
    <scope>NUCLEOTIDE SEQUENCE [LARGE SCALE GENOMIC DNA]</scope>
    <source>
        <strain evidence="1 2">DSM 15123</strain>
    </source>
</reference>
<dbReference type="STRING" id="1121117.SAMN02745977_02457"/>
<dbReference type="Proteomes" id="UP000199531">
    <property type="component" value="Unassembled WGS sequence"/>
</dbReference>
<dbReference type="EMBL" id="FOCW01000013">
    <property type="protein sequence ID" value="SEN96230.1"/>
    <property type="molecule type" value="Genomic_DNA"/>
</dbReference>
<accession>A0A1H8KTJ1</accession>
<sequence>MCATSPVTLRNLPGIPDGVLTQRIAYHADAQGRWNSNASLTFSAGQQQGSYRLRTYANGRHRLQQNQMVEQVERFALLPPFDRSTPWARTTQRHFNAWVLLMQRELPQRQYRIQLQGPNAYLLEPLLPGKGRSSVRVACRRVTSPTAE</sequence>
<organism evidence="1 2">
    <name type="scientific">Brachymonas denitrificans DSM 15123</name>
    <dbReference type="NCBI Taxonomy" id="1121117"/>
    <lineage>
        <taxon>Bacteria</taxon>
        <taxon>Pseudomonadati</taxon>
        <taxon>Pseudomonadota</taxon>
        <taxon>Betaproteobacteria</taxon>
        <taxon>Burkholderiales</taxon>
        <taxon>Comamonadaceae</taxon>
        <taxon>Brachymonas</taxon>
    </lineage>
</organism>
<evidence type="ECO:0000313" key="2">
    <source>
        <dbReference type="Proteomes" id="UP000199531"/>
    </source>
</evidence>
<dbReference type="AlphaFoldDB" id="A0A1H8KTJ1"/>
<evidence type="ECO:0000313" key="1">
    <source>
        <dbReference type="EMBL" id="SEN96230.1"/>
    </source>
</evidence>